<feature type="transmembrane region" description="Helical" evidence="2">
    <location>
        <begin position="12"/>
        <end position="36"/>
    </location>
</feature>
<feature type="compositionally biased region" description="Low complexity" evidence="1">
    <location>
        <begin position="102"/>
        <end position="116"/>
    </location>
</feature>
<keyword evidence="2" id="KW-1133">Transmembrane helix</keyword>
<protein>
    <submittedName>
        <fullName evidence="3">Uncharacterized protein</fullName>
    </submittedName>
</protein>
<proteinExistence type="predicted"/>
<comment type="caution">
    <text evidence="3">The sequence shown here is derived from an EMBL/GenBank/DDBJ whole genome shotgun (WGS) entry which is preliminary data.</text>
</comment>
<keyword evidence="2" id="KW-0812">Transmembrane</keyword>
<evidence type="ECO:0000256" key="2">
    <source>
        <dbReference type="SAM" id="Phobius"/>
    </source>
</evidence>
<dbReference type="Proteomes" id="UP000275401">
    <property type="component" value="Unassembled WGS sequence"/>
</dbReference>
<dbReference type="AlphaFoldDB" id="A0A3M8V8I3"/>
<organism evidence="3 4">
    <name type="scientific">Streptomyces botrytidirepellens</name>
    <dbReference type="NCBI Taxonomy" id="2486417"/>
    <lineage>
        <taxon>Bacteria</taxon>
        <taxon>Bacillati</taxon>
        <taxon>Actinomycetota</taxon>
        <taxon>Actinomycetes</taxon>
        <taxon>Kitasatosporales</taxon>
        <taxon>Streptomycetaceae</taxon>
        <taxon>Streptomyces</taxon>
    </lineage>
</organism>
<evidence type="ECO:0000313" key="3">
    <source>
        <dbReference type="EMBL" id="RNG13798.1"/>
    </source>
</evidence>
<name>A0A3M8V8I3_9ACTN</name>
<sequence>MFVDLSGRRGRLVRHAGALAGAVCFGYSAVLGMGFAGGTAIAPETLIPGRPVTTEALGREPRSAPEGPSGGRSAAHEHPSEDRYAPYGHDGPDRPRPHSPAEARPAAARKPTALARPAPPQSHRG</sequence>
<feature type="region of interest" description="Disordered" evidence="1">
    <location>
        <begin position="41"/>
        <end position="125"/>
    </location>
</feature>
<feature type="compositionally biased region" description="Basic and acidic residues" evidence="1">
    <location>
        <begin position="74"/>
        <end position="101"/>
    </location>
</feature>
<accession>A0A3M8V8I3</accession>
<reference evidence="3 4" key="1">
    <citation type="submission" date="2018-11" db="EMBL/GenBank/DDBJ databases">
        <title>The Potential of Streptomyces as Biocontrol Agents against the Tomato grey mould, Botrytis cinerea (Gray mold) Frontiers in Microbiology.</title>
        <authorList>
            <person name="Li D."/>
        </authorList>
    </citation>
    <scope>NUCLEOTIDE SEQUENCE [LARGE SCALE GENOMIC DNA]</scope>
    <source>
        <strain evidence="3 4">NEAU-LD23</strain>
    </source>
</reference>
<evidence type="ECO:0000256" key="1">
    <source>
        <dbReference type="SAM" id="MobiDB-lite"/>
    </source>
</evidence>
<evidence type="ECO:0000313" key="4">
    <source>
        <dbReference type="Proteomes" id="UP000275401"/>
    </source>
</evidence>
<keyword evidence="2" id="KW-0472">Membrane</keyword>
<keyword evidence="4" id="KW-1185">Reference proteome</keyword>
<feature type="non-terminal residue" evidence="3">
    <location>
        <position position="125"/>
    </location>
</feature>
<dbReference type="EMBL" id="RIBZ01000476">
    <property type="protein sequence ID" value="RNG13798.1"/>
    <property type="molecule type" value="Genomic_DNA"/>
</dbReference>
<gene>
    <name evidence="3" type="ORF">EEJ42_31725</name>
</gene>